<reference evidence="2 5" key="2">
    <citation type="journal article" date="2019" name="Emerg. Microbes Infect.">
        <title>Comprehensive subspecies identification of 175 nontuberculous mycobacteria species based on 7547 genomic profiles.</title>
        <authorList>
            <person name="Matsumoto Y."/>
            <person name="Kinjo T."/>
            <person name="Motooka D."/>
            <person name="Nabeya D."/>
            <person name="Jung N."/>
            <person name="Uechi K."/>
            <person name="Horii T."/>
            <person name="Iida T."/>
            <person name="Fujita J."/>
            <person name="Nakamura S."/>
        </authorList>
    </citation>
    <scope>NUCLEOTIDE SEQUENCE [LARGE SCALE GENOMIC DNA]</scope>
    <source>
        <strain evidence="2 5">JCM 6377</strain>
    </source>
</reference>
<accession>A0A2A7N659</accession>
<reference evidence="2" key="3">
    <citation type="submission" date="2020-02" db="EMBL/GenBank/DDBJ databases">
        <authorList>
            <person name="Matsumoto Y."/>
            <person name="Motooka D."/>
            <person name="Nakamura S."/>
        </authorList>
    </citation>
    <scope>NUCLEOTIDE SEQUENCE</scope>
    <source>
        <strain evidence="2">JCM 6377</strain>
    </source>
</reference>
<feature type="transmembrane region" description="Helical" evidence="1">
    <location>
        <begin position="64"/>
        <end position="82"/>
    </location>
</feature>
<gene>
    <name evidence="3" type="ORF">CQY20_10845</name>
    <name evidence="2" type="ORF">MAGR_32010</name>
</gene>
<evidence type="ECO:0000313" key="5">
    <source>
        <dbReference type="Proteomes" id="UP000465302"/>
    </source>
</evidence>
<evidence type="ECO:0000313" key="3">
    <source>
        <dbReference type="EMBL" id="PEG39374.1"/>
    </source>
</evidence>
<dbReference type="EMBL" id="BLKS01000001">
    <property type="protein sequence ID" value="GFG51760.1"/>
    <property type="molecule type" value="Genomic_DNA"/>
</dbReference>
<name>A0A2A7N659_MYCAG</name>
<keyword evidence="4" id="KW-1185">Reference proteome</keyword>
<dbReference type="RefSeq" id="WP_097940080.1">
    <property type="nucleotide sequence ID" value="NZ_BLKS01000001.1"/>
</dbReference>
<protein>
    <recommendedName>
        <fullName evidence="6">Transmembrane protein</fullName>
    </recommendedName>
</protein>
<dbReference type="Proteomes" id="UP000465302">
    <property type="component" value="Unassembled WGS sequence"/>
</dbReference>
<keyword evidence="1" id="KW-0472">Membrane</keyword>
<comment type="caution">
    <text evidence="3">The sequence shown here is derived from an EMBL/GenBank/DDBJ whole genome shotgun (WGS) entry which is preliminary data.</text>
</comment>
<proteinExistence type="predicted"/>
<organism evidence="3 4">
    <name type="scientific">Mycolicibacterium agri</name>
    <name type="common">Mycobacterium agri</name>
    <dbReference type="NCBI Taxonomy" id="36811"/>
    <lineage>
        <taxon>Bacteria</taxon>
        <taxon>Bacillati</taxon>
        <taxon>Actinomycetota</taxon>
        <taxon>Actinomycetes</taxon>
        <taxon>Mycobacteriales</taxon>
        <taxon>Mycobacteriaceae</taxon>
        <taxon>Mycolicibacterium</taxon>
    </lineage>
</organism>
<feature type="transmembrane region" description="Helical" evidence="1">
    <location>
        <begin position="102"/>
        <end position="121"/>
    </location>
</feature>
<evidence type="ECO:0000256" key="1">
    <source>
        <dbReference type="SAM" id="Phobius"/>
    </source>
</evidence>
<keyword evidence="1" id="KW-1133">Transmembrane helix</keyword>
<feature type="transmembrane region" description="Helical" evidence="1">
    <location>
        <begin position="25"/>
        <end position="44"/>
    </location>
</feature>
<dbReference type="OrthoDB" id="4563543at2"/>
<reference evidence="3 4" key="1">
    <citation type="submission" date="2017-10" db="EMBL/GenBank/DDBJ databases">
        <title>The new phylogeny of genus Mycobacterium.</title>
        <authorList>
            <person name="Tortoli E."/>
            <person name="Trovato A."/>
            <person name="Cirillo D.M."/>
        </authorList>
    </citation>
    <scope>NUCLEOTIDE SEQUENCE [LARGE SCALE GENOMIC DNA]</scope>
    <source>
        <strain evidence="3 4">CCUG37673</strain>
    </source>
</reference>
<evidence type="ECO:0008006" key="6">
    <source>
        <dbReference type="Google" id="ProtNLM"/>
    </source>
</evidence>
<evidence type="ECO:0000313" key="2">
    <source>
        <dbReference type="EMBL" id="GFG51760.1"/>
    </source>
</evidence>
<keyword evidence="1" id="KW-0812">Transmembrane</keyword>
<dbReference type="Proteomes" id="UP000220914">
    <property type="component" value="Unassembled WGS sequence"/>
</dbReference>
<dbReference type="AlphaFoldDB" id="A0A2A7N659"/>
<sequence length="122" mass="13201">MYRTPDDLRHHDVGVRDCMRDAARFSIGVAIAAVLFLVAADIWVGTCGGSTFDAVACGAPQRTLLALGAPTLLFLGGVRAFVRTFQLRRQRGVWWPWQGAGWFLMAAMSLVLVKAAPAIAVL</sequence>
<dbReference type="EMBL" id="PDCP01000015">
    <property type="protein sequence ID" value="PEG39374.1"/>
    <property type="molecule type" value="Genomic_DNA"/>
</dbReference>
<evidence type="ECO:0000313" key="4">
    <source>
        <dbReference type="Proteomes" id="UP000220914"/>
    </source>
</evidence>